<dbReference type="GO" id="GO:0042973">
    <property type="term" value="F:glucan endo-1,3-beta-D-glucosidase activity"/>
    <property type="evidence" value="ECO:0007669"/>
    <property type="project" value="UniProtKB-EC"/>
</dbReference>
<reference evidence="11 12" key="1">
    <citation type="submission" date="2019-01" db="EMBL/GenBank/DDBJ databases">
        <title>Sequencing of cultivated peanut Arachis hypogaea provides insights into genome evolution and oil improvement.</title>
        <authorList>
            <person name="Chen X."/>
        </authorList>
    </citation>
    <scope>NUCLEOTIDE SEQUENCE [LARGE SCALE GENOMIC DNA]</scope>
    <source>
        <strain evidence="12">cv. Fuhuasheng</strain>
        <tissue evidence="11">Leaves</tissue>
    </source>
</reference>
<evidence type="ECO:0000256" key="2">
    <source>
        <dbReference type="ARBA" id="ARBA00010730"/>
    </source>
</evidence>
<dbReference type="PANTHER" id="PTHR31983">
    <property type="entry name" value="ENDO-1,3(4)-BETA-GLUCANASE 1"/>
    <property type="match status" value="1"/>
</dbReference>
<keyword evidence="4" id="KW-0378">Hydrolase</keyword>
<gene>
    <name evidence="11" type="ORF">Ahy_Scaffold8g108439</name>
</gene>
<dbReference type="Pfam" id="PF03639">
    <property type="entry name" value="Glyco_hydro_81"/>
    <property type="match status" value="1"/>
</dbReference>
<dbReference type="Proteomes" id="UP000289738">
    <property type="component" value="Unassembled WGS sequence"/>
</dbReference>
<evidence type="ECO:0000256" key="3">
    <source>
        <dbReference type="ARBA" id="ARBA00012780"/>
    </source>
</evidence>
<dbReference type="PROSITE" id="PS52008">
    <property type="entry name" value="GH81"/>
    <property type="match status" value="1"/>
</dbReference>
<keyword evidence="7" id="KW-0961">Cell wall biogenesis/degradation</keyword>
<evidence type="ECO:0000259" key="9">
    <source>
        <dbReference type="Pfam" id="PF03639"/>
    </source>
</evidence>
<organism evidence="11 12">
    <name type="scientific">Arachis hypogaea</name>
    <name type="common">Peanut</name>
    <dbReference type="NCBI Taxonomy" id="3818"/>
    <lineage>
        <taxon>Eukaryota</taxon>
        <taxon>Viridiplantae</taxon>
        <taxon>Streptophyta</taxon>
        <taxon>Embryophyta</taxon>
        <taxon>Tracheophyta</taxon>
        <taxon>Spermatophyta</taxon>
        <taxon>Magnoliopsida</taxon>
        <taxon>eudicotyledons</taxon>
        <taxon>Gunneridae</taxon>
        <taxon>Pentapetalae</taxon>
        <taxon>rosids</taxon>
        <taxon>fabids</taxon>
        <taxon>Fabales</taxon>
        <taxon>Fabaceae</taxon>
        <taxon>Papilionoideae</taxon>
        <taxon>50 kb inversion clade</taxon>
        <taxon>dalbergioids sensu lato</taxon>
        <taxon>Dalbergieae</taxon>
        <taxon>Pterocarpus clade</taxon>
        <taxon>Arachis</taxon>
    </lineage>
</organism>
<feature type="domain" description="Glycosyl hydrolase family 81 N-terminal" evidence="9">
    <location>
        <begin position="8"/>
        <end position="297"/>
    </location>
</feature>
<feature type="domain" description="Glycosyl hydrolase family 81 C-terminal" evidence="10">
    <location>
        <begin position="304"/>
        <end position="655"/>
    </location>
</feature>
<dbReference type="InterPro" id="IPR040451">
    <property type="entry name" value="GH81_N"/>
</dbReference>
<proteinExistence type="inferred from homology"/>
<dbReference type="Gene3D" id="2.70.98.30">
    <property type="entry name" value="Golgi alpha-mannosidase II, domain 4"/>
    <property type="match status" value="1"/>
</dbReference>
<evidence type="ECO:0000256" key="8">
    <source>
        <dbReference type="ARBA" id="ARBA00023326"/>
    </source>
</evidence>
<evidence type="ECO:0000256" key="1">
    <source>
        <dbReference type="ARBA" id="ARBA00000382"/>
    </source>
</evidence>
<protein>
    <recommendedName>
        <fullName evidence="3">glucan endo-1,3-beta-D-glucosidase</fullName>
        <ecNumber evidence="3">3.2.1.39</ecNumber>
    </recommendedName>
</protein>
<dbReference type="AlphaFoldDB" id="A0A444WP14"/>
<evidence type="ECO:0000256" key="5">
    <source>
        <dbReference type="ARBA" id="ARBA00023277"/>
    </source>
</evidence>
<dbReference type="GO" id="GO:0052861">
    <property type="term" value="F:endo-1,3(4)-beta-glucanase activity"/>
    <property type="evidence" value="ECO:0007669"/>
    <property type="project" value="InterPro"/>
</dbReference>
<comment type="catalytic activity">
    <reaction evidence="1">
        <text>Hydrolysis of (1-&gt;3)-beta-D-glucosidic linkages in (1-&gt;3)-beta-D-glucans.</text>
        <dbReference type="EC" id="3.2.1.39"/>
    </reaction>
</comment>
<dbReference type="InterPro" id="IPR005200">
    <property type="entry name" value="Endo-beta-glucanase"/>
</dbReference>
<keyword evidence="12" id="KW-1185">Reference proteome</keyword>
<dbReference type="EC" id="3.2.1.39" evidence="3"/>
<evidence type="ECO:0000256" key="4">
    <source>
        <dbReference type="ARBA" id="ARBA00022801"/>
    </source>
</evidence>
<dbReference type="GO" id="GO:0000272">
    <property type="term" value="P:polysaccharide catabolic process"/>
    <property type="evidence" value="ECO:0007669"/>
    <property type="project" value="UniProtKB-KW"/>
</dbReference>
<accession>A0A444WP14</accession>
<evidence type="ECO:0000259" key="10">
    <source>
        <dbReference type="Pfam" id="PF17652"/>
    </source>
</evidence>
<sequence>MYERDCFHPSKFFSANLLSSPLPTNSFFQNFLLCNGDNPEYIHPYLIKPSASSLSLCYPSLSVHSNCIYQDFNPDLTVSSSTSSESHHVISSFTGLSVTLDFPSSSLSFFLVRGCPYVTFSVSHQTPLFSITTVHKFSSFTSNSSLTKYALKLDNGQAWLLYASLPIKVSNSYETMISFSKKFTSRDHGVPLVGRIALLPNSSSELEDVLDRYSTCYPVSGDALFTKPYCVEYKWEKRGFGNGDLLMLAHPLHLQLLSKDEGNVTVLQDFKYRSIDGDLVGVVGDSWLLKADHVPMNWYSTRGVKEESFDEIKSALSKDVAALCSSEITTISAYYYGKFIARAARLALIAEEIGFLEVIPSVKKFLHETIQPWLDGTFDDNGFLYDANWGGIVTKERSYQDFDYHKYGCHHYHLGYFLYGIAVLAKIDPSWGMKYKPHAYSIMADFMNLGGEHDLNSKNYTRLRCFDLYTLHSWGGETFPDQGREQDSTSEAVNAYYSAALMGVVYGDNNLSAIGSTLASLEIHAAKMWWHVKEGDNMYEEDFTTENKLVGYHSVNMRNRKMRYCYTSKESKIALHVLPLLPISECLFSNVDFVKELVEWTESGYGDGPADGDGDGWKGFVYALEGIYDNQIALKKIRSLKCFDCGNSLSNLLWWIHSRDDEEKFNCGHGSHEN</sequence>
<dbReference type="PANTHER" id="PTHR31983:SF22">
    <property type="entry name" value="GLUCAN ENDO-1,3-BETA-D-GLUCOSIDASE"/>
    <property type="match status" value="1"/>
</dbReference>
<comment type="similarity">
    <text evidence="2">Belongs to the glycosyl hydrolase 81 family.</text>
</comment>
<comment type="caution">
    <text evidence="11">The sequence shown here is derived from an EMBL/GenBank/DDBJ whole genome shotgun (WGS) entry which is preliminary data.</text>
</comment>
<dbReference type="InterPro" id="IPR040720">
    <property type="entry name" value="GH81_C"/>
</dbReference>
<evidence type="ECO:0000256" key="7">
    <source>
        <dbReference type="ARBA" id="ARBA00023316"/>
    </source>
</evidence>
<keyword evidence="6" id="KW-0326">Glycosidase</keyword>
<keyword evidence="8" id="KW-0624">Polysaccharide degradation</keyword>
<evidence type="ECO:0000313" key="11">
    <source>
        <dbReference type="EMBL" id="RYQ78968.1"/>
    </source>
</evidence>
<dbReference type="EMBL" id="SDMP01000028">
    <property type="protein sequence ID" value="RYQ78968.1"/>
    <property type="molecule type" value="Genomic_DNA"/>
</dbReference>
<dbReference type="Pfam" id="PF17652">
    <property type="entry name" value="Glyco_hydro81C"/>
    <property type="match status" value="1"/>
</dbReference>
<keyword evidence="5" id="KW-0119">Carbohydrate metabolism</keyword>
<evidence type="ECO:0000256" key="6">
    <source>
        <dbReference type="ARBA" id="ARBA00023295"/>
    </source>
</evidence>
<name>A0A444WP14_ARAHY</name>
<dbReference type="GO" id="GO:0071555">
    <property type="term" value="P:cell wall organization"/>
    <property type="evidence" value="ECO:0007669"/>
    <property type="project" value="UniProtKB-KW"/>
</dbReference>
<evidence type="ECO:0000313" key="12">
    <source>
        <dbReference type="Proteomes" id="UP000289738"/>
    </source>
</evidence>